<name>A0A8H2M9A8_9FIRM</name>
<reference evidence="8 9" key="1">
    <citation type="submission" date="2019-02" db="EMBL/GenBank/DDBJ databases">
        <authorList>
            <consortium name="Pathogen Informatics"/>
        </authorList>
    </citation>
    <scope>NUCLEOTIDE SEQUENCE [LARGE SCALE GENOMIC DNA]</scope>
    <source>
        <strain evidence="8 9">3012STDY7089603</strain>
    </source>
</reference>
<evidence type="ECO:0000256" key="2">
    <source>
        <dbReference type="ARBA" id="ARBA00007441"/>
    </source>
</evidence>
<accession>A0A8H2M9A8</accession>
<gene>
    <name evidence="8" type="ORF">NCTC13150_01644</name>
</gene>
<evidence type="ECO:0000313" key="8">
    <source>
        <dbReference type="EMBL" id="VFB17061.1"/>
    </source>
</evidence>
<dbReference type="InterPro" id="IPR050596">
    <property type="entry name" value="AspAT/PAT-like"/>
</dbReference>
<dbReference type="NCBIfam" id="NF005744">
    <property type="entry name" value="PRK07568.1"/>
    <property type="match status" value="1"/>
</dbReference>
<sequence>MVSKRIQDMPFSSIRKLTPFANQAKKEGKFVYHLNIGAPDVVTPKAFFQAIKEADLDVLSYPPSQGIPELLEENAKYFQKIGLNFTKDDLVITNGGSEALLFALLATTDAGDQVLTCEPFYTNYKTYFHEVGVTVTTFPTDVKEGFALPAREVIEKAITDKTKVLLISNPGNPTGAVYSKEEVRLLGDIAKDHDLFILADEVYREFIYDGKEFTSFASFEDLADRVIVLDSISKRFSACGARIGCTATKNKAMQEALVKLATGRLACPYLEQVGAVALYQLPDNYFDQVREEYTLRRNCIEAELAKIPGVVTSHSTGAFYIIADLPVEDAEDFARFMLTDFQDQGETVMMAPAGGFYQNTQVGKSQVRLAYVLEREKITRACQLIGLALEEYKKR</sequence>
<dbReference type="InterPro" id="IPR015421">
    <property type="entry name" value="PyrdxlP-dep_Trfase_major"/>
</dbReference>
<dbReference type="Gene3D" id="3.40.640.10">
    <property type="entry name" value="Type I PLP-dependent aspartate aminotransferase-like (Major domain)"/>
    <property type="match status" value="1"/>
</dbReference>
<protein>
    <recommendedName>
        <fullName evidence="6">Aminotransferase</fullName>
        <ecNumber evidence="6">2.6.1.-</ecNumber>
    </recommendedName>
</protein>
<keyword evidence="4 6" id="KW-0808">Transferase</keyword>
<evidence type="ECO:0000256" key="4">
    <source>
        <dbReference type="ARBA" id="ARBA00022679"/>
    </source>
</evidence>
<dbReference type="SUPFAM" id="SSF53383">
    <property type="entry name" value="PLP-dependent transferases"/>
    <property type="match status" value="1"/>
</dbReference>
<dbReference type="GO" id="GO:0006520">
    <property type="term" value="P:amino acid metabolic process"/>
    <property type="evidence" value="ECO:0007669"/>
    <property type="project" value="InterPro"/>
</dbReference>
<dbReference type="CDD" id="cd00609">
    <property type="entry name" value="AAT_like"/>
    <property type="match status" value="1"/>
</dbReference>
<evidence type="ECO:0000259" key="7">
    <source>
        <dbReference type="Pfam" id="PF00155"/>
    </source>
</evidence>
<dbReference type="Pfam" id="PF00155">
    <property type="entry name" value="Aminotran_1_2"/>
    <property type="match status" value="1"/>
</dbReference>
<dbReference type="GO" id="GO:0008483">
    <property type="term" value="F:transaminase activity"/>
    <property type="evidence" value="ECO:0007669"/>
    <property type="project" value="UniProtKB-KW"/>
</dbReference>
<keyword evidence="5" id="KW-0663">Pyridoxal phosphate</keyword>
<evidence type="ECO:0000256" key="1">
    <source>
        <dbReference type="ARBA" id="ARBA00001933"/>
    </source>
</evidence>
<organism evidence="8 9">
    <name type="scientific">Urinicoccus massiliensis</name>
    <dbReference type="NCBI Taxonomy" id="1723382"/>
    <lineage>
        <taxon>Bacteria</taxon>
        <taxon>Bacillati</taxon>
        <taxon>Bacillota</taxon>
        <taxon>Tissierellia</taxon>
        <taxon>Tissierellales</taxon>
        <taxon>Peptoniphilaceae</taxon>
        <taxon>Urinicoccus</taxon>
    </lineage>
</organism>
<dbReference type="PROSITE" id="PS00105">
    <property type="entry name" value="AA_TRANSFER_CLASS_1"/>
    <property type="match status" value="1"/>
</dbReference>
<keyword evidence="3 6" id="KW-0032">Aminotransferase</keyword>
<keyword evidence="9" id="KW-1185">Reference proteome</keyword>
<dbReference type="EMBL" id="CAACYI010000001">
    <property type="protein sequence ID" value="VFB17061.1"/>
    <property type="molecule type" value="Genomic_DNA"/>
</dbReference>
<dbReference type="InterPro" id="IPR015422">
    <property type="entry name" value="PyrdxlP-dep_Trfase_small"/>
</dbReference>
<proteinExistence type="inferred from homology"/>
<dbReference type="AlphaFoldDB" id="A0A8H2M9A8"/>
<dbReference type="Gene3D" id="3.90.1150.10">
    <property type="entry name" value="Aspartate Aminotransferase, domain 1"/>
    <property type="match status" value="1"/>
</dbReference>
<dbReference type="PANTHER" id="PTHR46383">
    <property type="entry name" value="ASPARTATE AMINOTRANSFERASE"/>
    <property type="match status" value="1"/>
</dbReference>
<comment type="cofactor">
    <cofactor evidence="1 6">
        <name>pyridoxal 5'-phosphate</name>
        <dbReference type="ChEBI" id="CHEBI:597326"/>
    </cofactor>
</comment>
<evidence type="ECO:0000256" key="5">
    <source>
        <dbReference type="ARBA" id="ARBA00022898"/>
    </source>
</evidence>
<comment type="similarity">
    <text evidence="2 6">Belongs to the class-I pyridoxal-phosphate-dependent aminotransferase family.</text>
</comment>
<dbReference type="InterPro" id="IPR004839">
    <property type="entry name" value="Aminotransferase_I/II_large"/>
</dbReference>
<dbReference type="RefSeq" id="WP_131749695.1">
    <property type="nucleotide sequence ID" value="NZ_CAACYI010000001.1"/>
</dbReference>
<dbReference type="GO" id="GO:0030170">
    <property type="term" value="F:pyridoxal phosphate binding"/>
    <property type="evidence" value="ECO:0007669"/>
    <property type="project" value="InterPro"/>
</dbReference>
<comment type="caution">
    <text evidence="8">The sequence shown here is derived from an EMBL/GenBank/DDBJ whole genome shotgun (WGS) entry which is preliminary data.</text>
</comment>
<evidence type="ECO:0000256" key="6">
    <source>
        <dbReference type="RuleBase" id="RU000481"/>
    </source>
</evidence>
<feature type="domain" description="Aminotransferase class I/classII large" evidence="7">
    <location>
        <begin position="33"/>
        <end position="384"/>
    </location>
</feature>
<dbReference type="InterPro" id="IPR015424">
    <property type="entry name" value="PyrdxlP-dep_Trfase"/>
</dbReference>
<evidence type="ECO:0000256" key="3">
    <source>
        <dbReference type="ARBA" id="ARBA00022576"/>
    </source>
</evidence>
<dbReference type="EC" id="2.6.1.-" evidence="6"/>
<dbReference type="InterPro" id="IPR004838">
    <property type="entry name" value="NHTrfase_class1_PyrdxlP-BS"/>
</dbReference>
<dbReference type="Proteomes" id="UP000377798">
    <property type="component" value="Unassembled WGS sequence"/>
</dbReference>
<evidence type="ECO:0000313" key="9">
    <source>
        <dbReference type="Proteomes" id="UP000377798"/>
    </source>
</evidence>